<name>A0A1D6HQL3_MAIZE</name>
<gene>
    <name evidence="1" type="ORF">ZEAMMB73_Zm00001d018604</name>
</gene>
<protein>
    <submittedName>
        <fullName evidence="1">Uncharacterized protein</fullName>
    </submittedName>
</protein>
<proteinExistence type="predicted"/>
<organism evidence="1">
    <name type="scientific">Zea mays</name>
    <name type="common">Maize</name>
    <dbReference type="NCBI Taxonomy" id="4577"/>
    <lineage>
        <taxon>Eukaryota</taxon>
        <taxon>Viridiplantae</taxon>
        <taxon>Streptophyta</taxon>
        <taxon>Embryophyta</taxon>
        <taxon>Tracheophyta</taxon>
        <taxon>Spermatophyta</taxon>
        <taxon>Magnoliopsida</taxon>
        <taxon>Liliopsida</taxon>
        <taxon>Poales</taxon>
        <taxon>Poaceae</taxon>
        <taxon>PACMAD clade</taxon>
        <taxon>Panicoideae</taxon>
        <taxon>Andropogonodae</taxon>
        <taxon>Andropogoneae</taxon>
        <taxon>Tripsacinae</taxon>
        <taxon>Zea</taxon>
    </lineage>
</organism>
<dbReference type="AlphaFoldDB" id="A0A1D6HQL3"/>
<sequence>MAFLGRRSPVDFQVLLHRCNGLAFDKLECGGGLLLQALLLAYKSGFQVWDVEHVYDVR</sequence>
<dbReference type="EMBL" id="CM007650">
    <property type="protein sequence ID" value="ONM50856.1"/>
    <property type="molecule type" value="Genomic_DNA"/>
</dbReference>
<reference evidence="1" key="1">
    <citation type="submission" date="2015-12" db="EMBL/GenBank/DDBJ databases">
        <title>Update maize B73 reference genome by single molecule sequencing technologies.</title>
        <authorList>
            <consortium name="Maize Genome Sequencing Project"/>
            <person name="Ware D."/>
        </authorList>
    </citation>
    <scope>NUCLEOTIDE SEQUENCE [LARGE SCALE GENOMIC DNA]</scope>
    <source>
        <tissue evidence="1">Seedling</tissue>
    </source>
</reference>
<evidence type="ECO:0000313" key="1">
    <source>
        <dbReference type="EMBL" id="ONM50856.1"/>
    </source>
</evidence>
<accession>A0A1D6HQL3</accession>